<comment type="similarity">
    <text evidence="2">Belongs to the AP endonuclease 2 family.</text>
</comment>
<dbReference type="PROSITE" id="PS00730">
    <property type="entry name" value="AP_NUCLEASE_F2_2"/>
    <property type="match status" value="1"/>
</dbReference>
<dbReference type="PANTHER" id="PTHR21445:SF0">
    <property type="entry name" value="APURINIC-APYRIMIDINIC ENDONUCLEASE"/>
    <property type="match status" value="1"/>
</dbReference>
<reference evidence="11 12" key="1">
    <citation type="submission" date="2014-04" db="EMBL/GenBank/DDBJ databases">
        <title>Evolutionary Origins and Diversification of the Mycorrhizal Mutualists.</title>
        <authorList>
            <consortium name="DOE Joint Genome Institute"/>
            <consortium name="Mycorrhizal Genomics Consortium"/>
            <person name="Kohler A."/>
            <person name="Kuo A."/>
            <person name="Nagy L.G."/>
            <person name="Floudas D."/>
            <person name="Copeland A."/>
            <person name="Barry K.W."/>
            <person name="Cichocki N."/>
            <person name="Veneault-Fourrey C."/>
            <person name="LaButti K."/>
            <person name="Lindquist E.A."/>
            <person name="Lipzen A."/>
            <person name="Lundell T."/>
            <person name="Morin E."/>
            <person name="Murat C."/>
            <person name="Riley R."/>
            <person name="Ohm R."/>
            <person name="Sun H."/>
            <person name="Tunlid A."/>
            <person name="Henrissat B."/>
            <person name="Grigoriev I.V."/>
            <person name="Hibbett D.S."/>
            <person name="Martin F."/>
        </authorList>
    </citation>
    <scope>NUCLEOTIDE SEQUENCE [LARGE SCALE GENOMIC DNA]</scope>
    <source>
        <strain evidence="11 12">MD-312</strain>
    </source>
</reference>
<dbReference type="GO" id="GO:0006284">
    <property type="term" value="P:base-excision repair"/>
    <property type="evidence" value="ECO:0007669"/>
    <property type="project" value="TreeGrafter"/>
</dbReference>
<organism evidence="11 12">
    <name type="scientific">Hydnomerulius pinastri MD-312</name>
    <dbReference type="NCBI Taxonomy" id="994086"/>
    <lineage>
        <taxon>Eukaryota</taxon>
        <taxon>Fungi</taxon>
        <taxon>Dikarya</taxon>
        <taxon>Basidiomycota</taxon>
        <taxon>Agaricomycotina</taxon>
        <taxon>Agaricomycetes</taxon>
        <taxon>Agaricomycetidae</taxon>
        <taxon>Boletales</taxon>
        <taxon>Boletales incertae sedis</taxon>
        <taxon>Leucogyrophana</taxon>
    </lineage>
</organism>
<feature type="compositionally biased region" description="Basic and acidic residues" evidence="9">
    <location>
        <begin position="47"/>
        <end position="57"/>
    </location>
</feature>
<proteinExistence type="inferred from homology"/>
<evidence type="ECO:0000256" key="9">
    <source>
        <dbReference type="SAM" id="MobiDB-lite"/>
    </source>
</evidence>
<dbReference type="PANTHER" id="PTHR21445">
    <property type="entry name" value="ENDONUCLEASE IV ENDODEOXYRIBONUCLEASE IV"/>
    <property type="match status" value="1"/>
</dbReference>
<dbReference type="SMART" id="SM00518">
    <property type="entry name" value="AP2Ec"/>
    <property type="match status" value="1"/>
</dbReference>
<gene>
    <name evidence="11" type="ORF">HYDPIDRAFT_183924</name>
</gene>
<dbReference type="Proteomes" id="UP000053820">
    <property type="component" value="Unassembled WGS sequence"/>
</dbReference>
<comment type="cofactor">
    <cofactor evidence="1">
        <name>Zn(2+)</name>
        <dbReference type="ChEBI" id="CHEBI:29105"/>
    </cofactor>
</comment>
<evidence type="ECO:0000256" key="2">
    <source>
        <dbReference type="ARBA" id="ARBA00005340"/>
    </source>
</evidence>
<feature type="domain" description="Xylose isomerase-like TIM barrel" evidence="10">
    <location>
        <begin position="104"/>
        <end position="364"/>
    </location>
</feature>
<dbReference type="OrthoDB" id="7663182at2759"/>
<dbReference type="EMBL" id="KN839882">
    <property type="protein sequence ID" value="KIJ59707.1"/>
    <property type="molecule type" value="Genomic_DNA"/>
</dbReference>
<evidence type="ECO:0000256" key="5">
    <source>
        <dbReference type="ARBA" id="ARBA00022763"/>
    </source>
</evidence>
<feature type="region of interest" description="Disordered" evidence="9">
    <location>
        <begin position="1"/>
        <end position="80"/>
    </location>
</feature>
<dbReference type="HOGENOM" id="CLU_025885_2_0_1"/>
<evidence type="ECO:0000259" key="10">
    <source>
        <dbReference type="Pfam" id="PF01261"/>
    </source>
</evidence>
<dbReference type="InterPro" id="IPR036237">
    <property type="entry name" value="Xyl_isomerase-like_sf"/>
</dbReference>
<evidence type="ECO:0000256" key="1">
    <source>
        <dbReference type="ARBA" id="ARBA00001947"/>
    </source>
</evidence>
<dbReference type="PROSITE" id="PS51432">
    <property type="entry name" value="AP_NUCLEASE_F2_4"/>
    <property type="match status" value="1"/>
</dbReference>
<protein>
    <recommendedName>
        <fullName evidence="3">Apurinic-apyrimidinic endonuclease 1</fullName>
    </recommendedName>
</protein>
<dbReference type="AlphaFoldDB" id="A0A0C9W9T2"/>
<keyword evidence="8" id="KW-0234">DNA repair</keyword>
<dbReference type="FunFam" id="3.20.20.150:FF:000001">
    <property type="entry name" value="Probable endonuclease 4"/>
    <property type="match status" value="1"/>
</dbReference>
<dbReference type="InterPro" id="IPR001719">
    <property type="entry name" value="AP_endonuc_2"/>
</dbReference>
<dbReference type="GO" id="GO:0005739">
    <property type="term" value="C:mitochondrion"/>
    <property type="evidence" value="ECO:0007669"/>
    <property type="project" value="TreeGrafter"/>
</dbReference>
<dbReference type="GO" id="GO:0008270">
    <property type="term" value="F:zinc ion binding"/>
    <property type="evidence" value="ECO:0007669"/>
    <property type="project" value="InterPro"/>
</dbReference>
<dbReference type="GO" id="GO:0003906">
    <property type="term" value="F:DNA-(apurinic or apyrimidinic site) endonuclease activity"/>
    <property type="evidence" value="ECO:0007669"/>
    <property type="project" value="TreeGrafter"/>
</dbReference>
<keyword evidence="12" id="KW-1185">Reference proteome</keyword>
<dbReference type="InterPro" id="IPR013022">
    <property type="entry name" value="Xyl_isomerase-like_TIM-brl"/>
</dbReference>
<evidence type="ECO:0000256" key="3">
    <source>
        <dbReference type="ARBA" id="ARBA00021759"/>
    </source>
</evidence>
<dbReference type="InterPro" id="IPR018246">
    <property type="entry name" value="AP_endonuc_F2_Zn_BS"/>
</dbReference>
<evidence type="ECO:0000256" key="4">
    <source>
        <dbReference type="ARBA" id="ARBA00022723"/>
    </source>
</evidence>
<evidence type="ECO:0000313" key="11">
    <source>
        <dbReference type="EMBL" id="KIJ59707.1"/>
    </source>
</evidence>
<keyword evidence="7" id="KW-0862">Zinc</keyword>
<evidence type="ECO:0000256" key="8">
    <source>
        <dbReference type="ARBA" id="ARBA00023204"/>
    </source>
</evidence>
<dbReference type="PROSITE" id="PS00729">
    <property type="entry name" value="AP_NUCLEASE_F2_1"/>
    <property type="match status" value="1"/>
</dbReference>
<dbReference type="HAMAP" id="MF_00152">
    <property type="entry name" value="Nfo"/>
    <property type="match status" value="1"/>
</dbReference>
<feature type="region of interest" description="Disordered" evidence="9">
    <location>
        <begin position="369"/>
        <end position="388"/>
    </location>
</feature>
<sequence>MVETRRATRAAVQPQPQPEAKPIPAKRPSKRARKEPAADINPDDEPGEHIQEADKPAKRARRRTSKKEDATPPNPADFLARVSSPWKIGAHVSAKGGVENTVLNAARVGANAFALFVKSQRKWSSPPLTEQSITTFKARMKEFGYDPKHVLPHGSYLINLGNPDEEKREKSYECFLDDLKRCEQLGLALYNFHPGSTVGKATKQESIAHIAQCINRAHKETTSVVIVIENMAGAGNIIGSQFEELRDIIDLVEDKSRIGVCLDTCHMFAAGYDISTRDGWEATLQKFDDQIGLSYLRGMHLNDSKTPLGSKKDRHENIGLGTLPLHAFHALLTSPHTQNLPLVLETPSFEADAVWRAEIRVLNRLCAQGLGGGEGERQGGEKTIEEDVPGMIDEIRAVVRVHAKGAETDRGKGKAASTSKTRAKPKGKGKKKASSHGDEDADSDSDGSCAHDED</sequence>
<dbReference type="Gene3D" id="3.20.20.150">
    <property type="entry name" value="Divalent-metal-dependent TIM barrel enzymes"/>
    <property type="match status" value="1"/>
</dbReference>
<evidence type="ECO:0000256" key="7">
    <source>
        <dbReference type="ARBA" id="ARBA00022833"/>
    </source>
</evidence>
<feature type="region of interest" description="Disordered" evidence="9">
    <location>
        <begin position="403"/>
        <end position="454"/>
    </location>
</feature>
<dbReference type="NCBIfam" id="TIGR00587">
    <property type="entry name" value="nfo"/>
    <property type="match status" value="1"/>
</dbReference>
<dbReference type="GO" id="GO:0008081">
    <property type="term" value="F:phosphoric diester hydrolase activity"/>
    <property type="evidence" value="ECO:0007669"/>
    <property type="project" value="TreeGrafter"/>
</dbReference>
<dbReference type="GO" id="GO:0005634">
    <property type="term" value="C:nucleus"/>
    <property type="evidence" value="ECO:0007669"/>
    <property type="project" value="TreeGrafter"/>
</dbReference>
<dbReference type="NCBIfam" id="NF002199">
    <property type="entry name" value="PRK01060.1-4"/>
    <property type="match status" value="1"/>
</dbReference>
<dbReference type="Pfam" id="PF01261">
    <property type="entry name" value="AP_endonuc_2"/>
    <property type="match status" value="1"/>
</dbReference>
<dbReference type="CDD" id="cd00019">
    <property type="entry name" value="AP2Ec"/>
    <property type="match status" value="1"/>
</dbReference>
<evidence type="ECO:0000313" key="12">
    <source>
        <dbReference type="Proteomes" id="UP000053820"/>
    </source>
</evidence>
<name>A0A0C9W9T2_9AGAM</name>
<accession>A0A0C9W9T2</accession>
<dbReference type="GO" id="GO:0003677">
    <property type="term" value="F:DNA binding"/>
    <property type="evidence" value="ECO:0007669"/>
    <property type="project" value="InterPro"/>
</dbReference>
<dbReference type="SUPFAM" id="SSF51658">
    <property type="entry name" value="Xylose isomerase-like"/>
    <property type="match status" value="1"/>
</dbReference>
<evidence type="ECO:0000256" key="6">
    <source>
        <dbReference type="ARBA" id="ARBA00022801"/>
    </source>
</evidence>
<feature type="compositionally biased region" description="Basic and acidic residues" evidence="9">
    <location>
        <begin position="374"/>
        <end position="385"/>
    </location>
</feature>
<keyword evidence="5" id="KW-0227">DNA damage</keyword>
<feature type="compositionally biased region" description="Basic residues" evidence="9">
    <location>
        <begin position="421"/>
        <end position="434"/>
    </location>
</feature>
<keyword evidence="4" id="KW-0479">Metal-binding</keyword>
<dbReference type="PROSITE" id="PS00731">
    <property type="entry name" value="AP_NUCLEASE_F2_3"/>
    <property type="match status" value="1"/>
</dbReference>
<keyword evidence="6" id="KW-0378">Hydrolase</keyword>